<organism evidence="15 16">
    <name type="scientific">Microvirga brassicacearum</name>
    <dbReference type="NCBI Taxonomy" id="2580413"/>
    <lineage>
        <taxon>Bacteria</taxon>
        <taxon>Pseudomonadati</taxon>
        <taxon>Pseudomonadota</taxon>
        <taxon>Alphaproteobacteria</taxon>
        <taxon>Hyphomicrobiales</taxon>
        <taxon>Methylobacteriaceae</taxon>
        <taxon>Microvirga</taxon>
    </lineage>
</organism>
<comment type="subcellular location">
    <subcellularLocation>
        <location evidence="1">Cell membrane</location>
        <topology evidence="1">Multi-pass membrane protein</topology>
    </subcellularLocation>
</comment>
<keyword evidence="7 14" id="KW-0812">Transmembrane</keyword>
<comment type="pathway">
    <text evidence="2">Glycan biosynthesis; alginate biosynthesis.</text>
</comment>
<feature type="transmembrane region" description="Helical" evidence="14">
    <location>
        <begin position="394"/>
        <end position="417"/>
    </location>
</feature>
<proteinExistence type="inferred from homology"/>
<keyword evidence="10 13" id="KW-0472">Membrane</keyword>
<keyword evidence="11 13" id="KW-0012">Acyltransferase</keyword>
<dbReference type="Proteomes" id="UP000325684">
    <property type="component" value="Unassembled WGS sequence"/>
</dbReference>
<evidence type="ECO:0000256" key="1">
    <source>
        <dbReference type="ARBA" id="ARBA00004651"/>
    </source>
</evidence>
<dbReference type="PIRSF" id="PIRSF500217">
    <property type="entry name" value="AlgI"/>
    <property type="match status" value="1"/>
</dbReference>
<dbReference type="RefSeq" id="WP_150941596.1">
    <property type="nucleotide sequence ID" value="NZ_VCMV01000001.1"/>
</dbReference>
<evidence type="ECO:0000256" key="8">
    <source>
        <dbReference type="ARBA" id="ARBA00022841"/>
    </source>
</evidence>
<evidence type="ECO:0000313" key="16">
    <source>
        <dbReference type="Proteomes" id="UP000325684"/>
    </source>
</evidence>
<evidence type="ECO:0000256" key="10">
    <source>
        <dbReference type="ARBA" id="ARBA00023136"/>
    </source>
</evidence>
<feature type="transmembrane region" description="Helical" evidence="14">
    <location>
        <begin position="148"/>
        <end position="165"/>
    </location>
</feature>
<dbReference type="AlphaFoldDB" id="A0A5N3PIY0"/>
<dbReference type="InterPro" id="IPR024194">
    <property type="entry name" value="Ac/AlaTfrase_AlgI/DltB"/>
</dbReference>
<feature type="transmembrane region" description="Helical" evidence="14">
    <location>
        <begin position="312"/>
        <end position="335"/>
    </location>
</feature>
<dbReference type="InterPro" id="IPR028362">
    <property type="entry name" value="AlgI"/>
</dbReference>
<dbReference type="OrthoDB" id="139172at2"/>
<evidence type="ECO:0000256" key="7">
    <source>
        <dbReference type="ARBA" id="ARBA00022692"/>
    </source>
</evidence>
<evidence type="ECO:0000256" key="13">
    <source>
        <dbReference type="PIRNR" id="PIRNR016636"/>
    </source>
</evidence>
<feature type="transmembrane region" description="Helical" evidence="14">
    <location>
        <begin position="355"/>
        <end position="373"/>
    </location>
</feature>
<evidence type="ECO:0000256" key="9">
    <source>
        <dbReference type="ARBA" id="ARBA00022989"/>
    </source>
</evidence>
<feature type="transmembrane region" description="Helical" evidence="14">
    <location>
        <begin position="78"/>
        <end position="97"/>
    </location>
</feature>
<dbReference type="PANTHER" id="PTHR13285:SF23">
    <property type="entry name" value="TEICHOIC ACID D-ALANYLTRANSFERASE"/>
    <property type="match status" value="1"/>
</dbReference>
<reference evidence="15 16" key="1">
    <citation type="journal article" date="2019" name="Microorganisms">
        <title>Genome Insights into the Novel Species Microvirga brassicacearum, a Rapeseed Endophyte with Biotechnological Potential.</title>
        <authorList>
            <person name="Jimenez-Gomez A."/>
            <person name="Saati-Santamaria Z."/>
            <person name="Igual J.M."/>
            <person name="Rivas R."/>
            <person name="Mateos P.F."/>
            <person name="Garcia-Fraile P."/>
        </authorList>
    </citation>
    <scope>NUCLEOTIDE SEQUENCE [LARGE SCALE GENOMIC DNA]</scope>
    <source>
        <strain evidence="15 16">CDVBN77</strain>
    </source>
</reference>
<keyword evidence="6 13" id="KW-0808">Transferase</keyword>
<keyword evidence="16" id="KW-1185">Reference proteome</keyword>
<dbReference type="GO" id="GO:0005886">
    <property type="term" value="C:plasma membrane"/>
    <property type="evidence" value="ECO:0007669"/>
    <property type="project" value="UniProtKB-SubCell"/>
</dbReference>
<dbReference type="PANTHER" id="PTHR13285">
    <property type="entry name" value="ACYLTRANSFERASE"/>
    <property type="match status" value="1"/>
</dbReference>
<dbReference type="EMBL" id="VCMV01000001">
    <property type="protein sequence ID" value="KAB0269702.1"/>
    <property type="molecule type" value="Genomic_DNA"/>
</dbReference>
<feature type="transmembrane region" description="Helical" evidence="14">
    <location>
        <begin position="117"/>
        <end position="136"/>
    </location>
</feature>
<feature type="transmembrane region" description="Helical" evidence="14">
    <location>
        <begin position="250"/>
        <end position="270"/>
    </location>
</feature>
<keyword evidence="9 14" id="KW-1133">Transmembrane helix</keyword>
<feature type="transmembrane region" description="Helical" evidence="14">
    <location>
        <begin position="449"/>
        <end position="476"/>
    </location>
</feature>
<dbReference type="InterPro" id="IPR051085">
    <property type="entry name" value="MB_O-acyltransferase"/>
</dbReference>
<comment type="caution">
    <text evidence="15">The sequence shown here is derived from an EMBL/GenBank/DDBJ whole genome shotgun (WGS) entry which is preliminary data.</text>
</comment>
<feature type="transmembrane region" description="Helical" evidence="14">
    <location>
        <begin position="6"/>
        <end position="23"/>
    </location>
</feature>
<evidence type="ECO:0000256" key="12">
    <source>
        <dbReference type="ARBA" id="ARBA00031030"/>
    </source>
</evidence>
<accession>A0A5N3PIY0</accession>
<evidence type="ECO:0000313" key="15">
    <source>
        <dbReference type="EMBL" id="KAB0269702.1"/>
    </source>
</evidence>
<evidence type="ECO:0000256" key="2">
    <source>
        <dbReference type="ARBA" id="ARBA00005182"/>
    </source>
</evidence>
<dbReference type="PIRSF" id="PIRSF016636">
    <property type="entry name" value="AlgI_DltB"/>
    <property type="match status" value="1"/>
</dbReference>
<sequence>MLFTSPDFLAIYLPVVVVIYFALGGMGWRKPAAAWLAASSLVFYAWDDPTRLLPLIVVSIGFNFLFGTLLSRTRSATVLFLAVAANLTLLGYFKYAMFLLDTLRTFGVPTAEISVKLPIGISFYTFTQIAFLVDAYRGKAREYNPIHYALFVTFFPHLVAGPILHHKEMMPQFQDEKSYRPQWPRVTAGLTWFGIGITKKVLLADNIANFADPVFLAAQQGHTVPFASAWTGAVSYALQLYFDFSGYSDMAIGLALILGIAFPINFFSPYKATSLIEFWRRWHMTLSRFLRDYLYIPLGGNRKGPFRRHVNLFATMVLGGLWHGASWNFVLWGAIHGGALVLNHLWRGTGRNLPVLVARGLTLLVVVLAWVPFRASDFATASSLWRSMVGLNGIEMASAPLDVRIWIAALAGIVLFMPNTAQLLPRPGATDDGFSDERLRHRQPWQPSYTWAVTVGALCGVAIVLAMTTPVAFLYFQF</sequence>
<evidence type="ECO:0000256" key="6">
    <source>
        <dbReference type="ARBA" id="ARBA00022679"/>
    </source>
</evidence>
<dbReference type="GO" id="GO:0016746">
    <property type="term" value="F:acyltransferase activity"/>
    <property type="evidence" value="ECO:0007669"/>
    <property type="project" value="UniProtKB-KW"/>
</dbReference>
<dbReference type="Pfam" id="PF03062">
    <property type="entry name" value="MBOAT"/>
    <property type="match status" value="1"/>
</dbReference>
<keyword evidence="8" id="KW-0016">Alginate biosynthesis</keyword>
<name>A0A5N3PIY0_9HYPH</name>
<evidence type="ECO:0000256" key="5">
    <source>
        <dbReference type="ARBA" id="ARBA00022475"/>
    </source>
</evidence>
<protein>
    <recommendedName>
        <fullName evidence="4">Probable alginate O-acetylase AlgI</fullName>
    </recommendedName>
    <alternativeName>
        <fullName evidence="12">Alginate biosynthesis protein AlgI</fullName>
    </alternativeName>
</protein>
<gene>
    <name evidence="15" type="ORF">FEZ63_00045</name>
</gene>
<evidence type="ECO:0000256" key="14">
    <source>
        <dbReference type="SAM" id="Phobius"/>
    </source>
</evidence>
<keyword evidence="5 13" id="KW-1003">Cell membrane</keyword>
<feature type="transmembrane region" description="Helical" evidence="14">
    <location>
        <begin position="52"/>
        <end position="71"/>
    </location>
</feature>
<dbReference type="InterPro" id="IPR004299">
    <property type="entry name" value="MBOAT_fam"/>
</dbReference>
<evidence type="ECO:0000256" key="4">
    <source>
        <dbReference type="ARBA" id="ARBA00016084"/>
    </source>
</evidence>
<comment type="similarity">
    <text evidence="3 13">Belongs to the membrane-bound acyltransferase family.</text>
</comment>
<dbReference type="GO" id="GO:0042121">
    <property type="term" value="P:alginic acid biosynthetic process"/>
    <property type="evidence" value="ECO:0007669"/>
    <property type="project" value="UniProtKB-KW"/>
</dbReference>
<evidence type="ECO:0000256" key="11">
    <source>
        <dbReference type="ARBA" id="ARBA00023315"/>
    </source>
</evidence>
<evidence type="ECO:0000256" key="3">
    <source>
        <dbReference type="ARBA" id="ARBA00010323"/>
    </source>
</evidence>